<sequence length="242" mass="26129">MQPFASRCTLLAFFAFFYLAGVRANTEIMNFAAVEGTLASALLSATANWAELSVVAPEKPFRVPPAPLGTPLADVCQESPGAPCSHELWLVLRLDDPAWIAYSRFTLRISWPASSPADFDIEVKSAETLFSELQKGAPGSGADSLPTGRRMYARIRVVDTGVRTPTADESHEHATPEPVPFIVMLEPLYLGVLPASVLPTVVFLALIVIVAAFGVVPSVQRYLCAVADEASKEIVSKRAKRE</sequence>
<keyword evidence="1" id="KW-0812">Transmembrane</keyword>
<dbReference type="Proteomes" id="UP000076727">
    <property type="component" value="Unassembled WGS sequence"/>
</dbReference>
<keyword evidence="4" id="KW-1185">Reference proteome</keyword>
<feature type="chain" id="PRO_5007867103" evidence="2">
    <location>
        <begin position="25"/>
        <end position="242"/>
    </location>
</feature>
<gene>
    <name evidence="3" type="ORF">DAEQUDRAFT_808522</name>
</gene>
<accession>A0A165TH91</accession>
<keyword evidence="1" id="KW-0472">Membrane</keyword>
<evidence type="ECO:0000256" key="2">
    <source>
        <dbReference type="SAM" id="SignalP"/>
    </source>
</evidence>
<protein>
    <submittedName>
        <fullName evidence="3">Uncharacterized protein</fullName>
    </submittedName>
</protein>
<evidence type="ECO:0000313" key="4">
    <source>
        <dbReference type="Proteomes" id="UP000076727"/>
    </source>
</evidence>
<feature type="signal peptide" evidence="2">
    <location>
        <begin position="1"/>
        <end position="24"/>
    </location>
</feature>
<dbReference type="STRING" id="1314783.A0A165TH91"/>
<dbReference type="EMBL" id="KV429037">
    <property type="protein sequence ID" value="KZT73439.1"/>
    <property type="molecule type" value="Genomic_DNA"/>
</dbReference>
<feature type="transmembrane region" description="Helical" evidence="1">
    <location>
        <begin position="188"/>
        <end position="213"/>
    </location>
</feature>
<reference evidence="3 4" key="1">
    <citation type="journal article" date="2016" name="Mol. Biol. Evol.">
        <title>Comparative Genomics of Early-Diverging Mushroom-Forming Fungi Provides Insights into the Origins of Lignocellulose Decay Capabilities.</title>
        <authorList>
            <person name="Nagy L.G."/>
            <person name="Riley R."/>
            <person name="Tritt A."/>
            <person name="Adam C."/>
            <person name="Daum C."/>
            <person name="Floudas D."/>
            <person name="Sun H."/>
            <person name="Yadav J.S."/>
            <person name="Pangilinan J."/>
            <person name="Larsson K.H."/>
            <person name="Matsuura K."/>
            <person name="Barry K."/>
            <person name="Labutti K."/>
            <person name="Kuo R."/>
            <person name="Ohm R.A."/>
            <person name="Bhattacharya S.S."/>
            <person name="Shirouzu T."/>
            <person name="Yoshinaga Y."/>
            <person name="Martin F.M."/>
            <person name="Grigoriev I.V."/>
            <person name="Hibbett D.S."/>
        </authorList>
    </citation>
    <scope>NUCLEOTIDE SEQUENCE [LARGE SCALE GENOMIC DNA]</scope>
    <source>
        <strain evidence="3 4">L-15889</strain>
    </source>
</reference>
<name>A0A165TH91_9APHY</name>
<proteinExistence type="predicted"/>
<keyword evidence="2" id="KW-0732">Signal</keyword>
<evidence type="ECO:0000313" key="3">
    <source>
        <dbReference type="EMBL" id="KZT73439.1"/>
    </source>
</evidence>
<dbReference type="OrthoDB" id="3360032at2759"/>
<evidence type="ECO:0000256" key="1">
    <source>
        <dbReference type="SAM" id="Phobius"/>
    </source>
</evidence>
<keyword evidence="1" id="KW-1133">Transmembrane helix</keyword>
<organism evidence="3 4">
    <name type="scientific">Daedalea quercina L-15889</name>
    <dbReference type="NCBI Taxonomy" id="1314783"/>
    <lineage>
        <taxon>Eukaryota</taxon>
        <taxon>Fungi</taxon>
        <taxon>Dikarya</taxon>
        <taxon>Basidiomycota</taxon>
        <taxon>Agaricomycotina</taxon>
        <taxon>Agaricomycetes</taxon>
        <taxon>Polyporales</taxon>
        <taxon>Fomitopsis</taxon>
    </lineage>
</organism>
<dbReference type="AlphaFoldDB" id="A0A165TH91"/>